<organism evidence="2">
    <name type="scientific">Caenorhabditis brenneri</name>
    <name type="common">Nematode worm</name>
    <dbReference type="NCBI Taxonomy" id="135651"/>
    <lineage>
        <taxon>Eukaryota</taxon>
        <taxon>Metazoa</taxon>
        <taxon>Ecdysozoa</taxon>
        <taxon>Nematoda</taxon>
        <taxon>Chromadorea</taxon>
        <taxon>Rhabditida</taxon>
        <taxon>Rhabditina</taxon>
        <taxon>Rhabditomorpha</taxon>
        <taxon>Rhabditoidea</taxon>
        <taxon>Rhabditidae</taxon>
        <taxon>Peloderinae</taxon>
        <taxon>Caenorhabditis</taxon>
    </lineage>
</organism>
<proteinExistence type="predicted"/>
<name>G0NGH8_CAEBE</name>
<dbReference type="InParanoid" id="G0NGH8"/>
<protein>
    <submittedName>
        <fullName evidence="1">Uncharacterized protein</fullName>
    </submittedName>
</protein>
<dbReference type="HOGENOM" id="CLU_2401607_0_0_1"/>
<gene>
    <name evidence="1" type="ORF">CAEBREN_25095</name>
</gene>
<dbReference type="Proteomes" id="UP000008068">
    <property type="component" value="Unassembled WGS sequence"/>
</dbReference>
<dbReference type="EMBL" id="GL379880">
    <property type="protein sequence ID" value="EGT60033.1"/>
    <property type="molecule type" value="Genomic_DNA"/>
</dbReference>
<accession>G0NGH8</accession>
<dbReference type="AlphaFoldDB" id="G0NGH8"/>
<dbReference type="PROSITE" id="PS51257">
    <property type="entry name" value="PROKAR_LIPOPROTEIN"/>
    <property type="match status" value="1"/>
</dbReference>
<evidence type="ECO:0000313" key="2">
    <source>
        <dbReference type="Proteomes" id="UP000008068"/>
    </source>
</evidence>
<reference evidence="2" key="1">
    <citation type="submission" date="2011-07" db="EMBL/GenBank/DDBJ databases">
        <authorList>
            <consortium name="Caenorhabditis brenneri Sequencing and Analysis Consortium"/>
            <person name="Wilson R.K."/>
        </authorList>
    </citation>
    <scope>NUCLEOTIDE SEQUENCE [LARGE SCALE GENOMIC DNA]</scope>
    <source>
        <strain evidence="2">PB2801</strain>
    </source>
</reference>
<sequence>MIMMRKRKTSLISPLSLLSCHRCHLDSHKIKSLLCFAASSIVMRSAAPNQDLAEKIETCSANLDINQEIEEDWFEKEEKEEIKRKAEIVLHPS</sequence>
<keyword evidence="2" id="KW-1185">Reference proteome</keyword>
<evidence type="ECO:0000313" key="1">
    <source>
        <dbReference type="EMBL" id="EGT60033.1"/>
    </source>
</evidence>